<accession>A0A2K2FHR0</accession>
<organism evidence="2 3">
    <name type="scientific">Clostridium thermosuccinogenes</name>
    <dbReference type="NCBI Taxonomy" id="84032"/>
    <lineage>
        <taxon>Bacteria</taxon>
        <taxon>Bacillati</taxon>
        <taxon>Bacillota</taxon>
        <taxon>Clostridia</taxon>
        <taxon>Eubacteriales</taxon>
        <taxon>Clostridiaceae</taxon>
        <taxon>Clostridium</taxon>
    </lineage>
</organism>
<evidence type="ECO:0000313" key="2">
    <source>
        <dbReference type="EMBL" id="PNU00410.1"/>
    </source>
</evidence>
<gene>
    <name evidence="2" type="ORF">CDQ84_06175</name>
</gene>
<dbReference type="KEGG" id="cthd:CDO33_05085"/>
<comment type="caution">
    <text evidence="2">The sequence shown here is derived from an EMBL/GenBank/DDBJ whole genome shotgun (WGS) entry which is preliminary data.</text>
</comment>
<proteinExistence type="predicted"/>
<dbReference type="PANTHER" id="PTHR35271:SF1">
    <property type="entry name" value="ABC TRANSPORTER, SUBSTRATE-BINDING LIPOPROTEIN"/>
    <property type="match status" value="1"/>
</dbReference>
<dbReference type="InterPro" id="IPR028082">
    <property type="entry name" value="Peripla_BP_I"/>
</dbReference>
<reference evidence="2 3" key="1">
    <citation type="submission" date="2017-06" db="EMBL/GenBank/DDBJ databases">
        <title>Investigating the central metabolism of Clostridium thermosuccinogenes.</title>
        <authorList>
            <person name="Koendjbiharie J.G."/>
            <person name="van Kranenburg R."/>
        </authorList>
    </citation>
    <scope>NUCLEOTIDE SEQUENCE [LARGE SCALE GENOMIC DNA]</scope>
    <source>
        <strain evidence="2 3">DSM 5806</strain>
    </source>
</reference>
<dbReference type="AlphaFoldDB" id="A0A2K2FHR0"/>
<dbReference type="OrthoDB" id="9776955at2"/>
<dbReference type="SUPFAM" id="SSF53822">
    <property type="entry name" value="Periplasmic binding protein-like I"/>
    <property type="match status" value="1"/>
</dbReference>
<dbReference type="Proteomes" id="UP000236151">
    <property type="component" value="Unassembled WGS sequence"/>
</dbReference>
<sequence>MRKSFRILAFVLSGLLILTAAGCSKKNEGNDNKKGTSKKLSVGIIQYMEHVALDDARKGFIDALKDNGYVDGENITIDVQNAQGDQSNLSTISDRFVSNKVDLVLAIATPAAQSIAGKTKDIPILATAVTDFVTAKLVNSNEAPGGNVSGTTDMNPIKEQIDLLVKLVPDAKTVGVLYTSSEDNSILQASIAKEAIENLGLKYVEVTVTNSNDVQQATQSIVEQCDAIYIPTDNTFASAMPVVHGITSQSKTPVICGESGMVNNGGLATLGINYYNLGYQTGLMAIRIFKGEATPATMPIEASKEFDFAINGAVAEEIGIEIPEDLKEYIIKGE</sequence>
<dbReference type="InterPro" id="IPR007487">
    <property type="entry name" value="ABC_transpt-TYRBP-like"/>
</dbReference>
<evidence type="ECO:0000313" key="3">
    <source>
        <dbReference type="Proteomes" id="UP000236151"/>
    </source>
</evidence>
<dbReference type="Pfam" id="PF04392">
    <property type="entry name" value="ABC_sub_bind"/>
    <property type="match status" value="1"/>
</dbReference>
<feature type="chain" id="PRO_5039208523" evidence="1">
    <location>
        <begin position="21"/>
        <end position="334"/>
    </location>
</feature>
<dbReference type="PANTHER" id="PTHR35271">
    <property type="entry name" value="ABC TRANSPORTER, SUBSTRATE-BINDING LIPOPROTEIN-RELATED"/>
    <property type="match status" value="1"/>
</dbReference>
<protein>
    <submittedName>
        <fullName evidence="2">Sugar ABC transporter substrate-binding protein</fullName>
    </submittedName>
</protein>
<evidence type="ECO:0000256" key="1">
    <source>
        <dbReference type="SAM" id="SignalP"/>
    </source>
</evidence>
<keyword evidence="1" id="KW-0732">Signal</keyword>
<keyword evidence="3" id="KW-1185">Reference proteome</keyword>
<dbReference type="PROSITE" id="PS51257">
    <property type="entry name" value="PROKAR_LIPOPROTEIN"/>
    <property type="match status" value="1"/>
</dbReference>
<feature type="signal peptide" evidence="1">
    <location>
        <begin position="1"/>
        <end position="20"/>
    </location>
</feature>
<dbReference type="Gene3D" id="3.40.50.2300">
    <property type="match status" value="2"/>
</dbReference>
<dbReference type="CDD" id="cd06325">
    <property type="entry name" value="PBP1_ABC_unchar_transporter"/>
    <property type="match status" value="1"/>
</dbReference>
<dbReference type="EMBL" id="NIOJ01000011">
    <property type="protein sequence ID" value="PNU00410.1"/>
    <property type="molecule type" value="Genomic_DNA"/>
</dbReference>
<dbReference type="RefSeq" id="WP_103080859.1">
    <property type="nucleotide sequence ID" value="NZ_CP021850.1"/>
</dbReference>
<name>A0A2K2FHR0_9CLOT</name>